<protein>
    <submittedName>
        <fullName evidence="8">Integrase arm-type DNA-binding domain-containing protein</fullName>
    </submittedName>
</protein>
<dbReference type="InterPro" id="IPR013762">
    <property type="entry name" value="Integrase-like_cat_sf"/>
</dbReference>
<dbReference type="GO" id="GO:0006310">
    <property type="term" value="P:DNA recombination"/>
    <property type="evidence" value="ECO:0007669"/>
    <property type="project" value="UniProtKB-KW"/>
</dbReference>
<evidence type="ECO:0000256" key="1">
    <source>
        <dbReference type="ARBA" id="ARBA00008857"/>
    </source>
</evidence>
<dbReference type="InterPro" id="IPR002104">
    <property type="entry name" value="Integrase_catalytic"/>
</dbReference>
<dbReference type="InterPro" id="IPR050808">
    <property type="entry name" value="Phage_Integrase"/>
</dbReference>
<dbReference type="GO" id="GO:0015074">
    <property type="term" value="P:DNA integration"/>
    <property type="evidence" value="ECO:0007669"/>
    <property type="project" value="UniProtKB-KW"/>
</dbReference>
<evidence type="ECO:0000256" key="5">
    <source>
        <dbReference type="PROSITE-ProRule" id="PRU01248"/>
    </source>
</evidence>
<evidence type="ECO:0000259" key="7">
    <source>
        <dbReference type="PROSITE" id="PS51900"/>
    </source>
</evidence>
<dbReference type="EMBL" id="JALBWM010000128">
    <property type="protein sequence ID" value="MCO1336373.1"/>
    <property type="molecule type" value="Genomic_DNA"/>
</dbReference>
<dbReference type="InterPro" id="IPR010998">
    <property type="entry name" value="Integrase_recombinase_N"/>
</dbReference>
<dbReference type="CDD" id="cd00801">
    <property type="entry name" value="INT_P4_C"/>
    <property type="match status" value="1"/>
</dbReference>
<dbReference type="PROSITE" id="PS51900">
    <property type="entry name" value="CB"/>
    <property type="match status" value="1"/>
</dbReference>
<evidence type="ECO:0000256" key="2">
    <source>
        <dbReference type="ARBA" id="ARBA00022908"/>
    </source>
</evidence>
<dbReference type="InterPro" id="IPR025166">
    <property type="entry name" value="Integrase_DNA_bind_dom"/>
</dbReference>
<dbReference type="Gene3D" id="3.30.160.390">
    <property type="entry name" value="Integrase, DNA-binding domain"/>
    <property type="match status" value="1"/>
</dbReference>
<dbReference type="SUPFAM" id="SSF56349">
    <property type="entry name" value="DNA breaking-rejoining enzymes"/>
    <property type="match status" value="1"/>
</dbReference>
<proteinExistence type="inferred from homology"/>
<evidence type="ECO:0000259" key="6">
    <source>
        <dbReference type="PROSITE" id="PS51898"/>
    </source>
</evidence>
<dbReference type="InterPro" id="IPR038488">
    <property type="entry name" value="Integrase_DNA-bd_sf"/>
</dbReference>
<dbReference type="RefSeq" id="WP_252471987.1">
    <property type="nucleotide sequence ID" value="NZ_JALBWM010000128.1"/>
</dbReference>
<reference evidence="8" key="1">
    <citation type="journal article" date="2022" name="Arch. Microbiol.">
        <title>Microbulbifer okhotskensis sp. nov., isolated from a deep bottom sediment of the Okhotsk Sea.</title>
        <authorList>
            <person name="Romanenko L."/>
            <person name="Kurilenko V."/>
            <person name="Otstavnykh N."/>
            <person name="Velansky P."/>
            <person name="Isaeva M."/>
            <person name="Mikhailov V."/>
        </authorList>
    </citation>
    <scope>NUCLEOTIDE SEQUENCE</scope>
    <source>
        <strain evidence="8">OS29</strain>
    </source>
</reference>
<dbReference type="PANTHER" id="PTHR30629">
    <property type="entry name" value="PROPHAGE INTEGRASE"/>
    <property type="match status" value="1"/>
</dbReference>
<dbReference type="Pfam" id="PF22022">
    <property type="entry name" value="Phage_int_M"/>
    <property type="match status" value="1"/>
</dbReference>
<dbReference type="GO" id="GO:0003677">
    <property type="term" value="F:DNA binding"/>
    <property type="evidence" value="ECO:0007669"/>
    <property type="project" value="UniProtKB-UniRule"/>
</dbReference>
<dbReference type="Gene3D" id="1.10.150.130">
    <property type="match status" value="1"/>
</dbReference>
<dbReference type="AlphaFoldDB" id="A0A9X2J6K4"/>
<keyword evidence="4" id="KW-0233">DNA recombination</keyword>
<dbReference type="PANTHER" id="PTHR30629:SF2">
    <property type="entry name" value="PROPHAGE INTEGRASE INTS-RELATED"/>
    <property type="match status" value="1"/>
</dbReference>
<gene>
    <name evidence="8" type="ORF">MO867_18735</name>
</gene>
<dbReference type="InterPro" id="IPR044068">
    <property type="entry name" value="CB"/>
</dbReference>
<evidence type="ECO:0000313" key="8">
    <source>
        <dbReference type="EMBL" id="MCO1336373.1"/>
    </source>
</evidence>
<keyword evidence="2" id="KW-0229">DNA integration</keyword>
<evidence type="ECO:0000313" key="9">
    <source>
        <dbReference type="Proteomes" id="UP001139028"/>
    </source>
</evidence>
<organism evidence="8 9">
    <name type="scientific">Microbulbifer okhotskensis</name>
    <dbReference type="NCBI Taxonomy" id="2926617"/>
    <lineage>
        <taxon>Bacteria</taxon>
        <taxon>Pseudomonadati</taxon>
        <taxon>Pseudomonadota</taxon>
        <taxon>Gammaproteobacteria</taxon>
        <taxon>Cellvibrionales</taxon>
        <taxon>Microbulbiferaceae</taxon>
        <taxon>Microbulbifer</taxon>
    </lineage>
</organism>
<dbReference type="Pfam" id="PF13356">
    <property type="entry name" value="Arm-DNA-bind_3"/>
    <property type="match status" value="1"/>
</dbReference>
<comment type="similarity">
    <text evidence="1">Belongs to the 'phage' integrase family.</text>
</comment>
<keyword evidence="3 5" id="KW-0238">DNA-binding</keyword>
<dbReference type="Proteomes" id="UP001139028">
    <property type="component" value="Unassembled WGS sequence"/>
</dbReference>
<dbReference type="Pfam" id="PF00589">
    <property type="entry name" value="Phage_integrase"/>
    <property type="match status" value="1"/>
</dbReference>
<comment type="caution">
    <text evidence="8">The sequence shown here is derived from an EMBL/GenBank/DDBJ whole genome shotgun (WGS) entry which is preliminary data.</text>
</comment>
<dbReference type="PROSITE" id="PS51898">
    <property type="entry name" value="TYR_RECOMBINASE"/>
    <property type="match status" value="1"/>
</dbReference>
<accession>A0A9X2J6K4</accession>
<sequence length="411" mass="46302">MGKLTVKEIEGFTTPGKYDDGDGLRLVVGASGAKRWVLRYQLHGKRREMGLGSLKDVSLKQARVEAGVQKGSILRGLDPLEERRRAELELKVAAQGQKAKTVMFSDMAADYIESHRGGWKSAKHAQQWENTLKQYAYPVIGDKASCDVSTDDVLEILKPIWLEKPETASRVRNRVELVLDAAKARGLREGENPARWRGHLDKLLPKRSKVRQVKHHSALPWMELPEFMQEISKREGLAFRAMELTILTATRTSEVLEATWREIDFGIGSWTIPAERMKAGKEHRVPLSPQVVALLESIPRIDNSPFLFPGRDEGRPLSNMAMLMALRRIGRKDLTVHGFRSTFRDWAGETTPHPRDVCEQALAHSLSDSVEAAYRRGDLFEKRKALMADWANYVTTAPTGNVVLIGARKRP</sequence>
<evidence type="ECO:0000256" key="4">
    <source>
        <dbReference type="ARBA" id="ARBA00023172"/>
    </source>
</evidence>
<name>A0A9X2J6K4_9GAMM</name>
<feature type="domain" description="Tyr recombinase" evidence="6">
    <location>
        <begin position="214"/>
        <end position="387"/>
    </location>
</feature>
<dbReference type="InterPro" id="IPR011010">
    <property type="entry name" value="DNA_brk_join_enz"/>
</dbReference>
<dbReference type="Gene3D" id="1.10.443.10">
    <property type="entry name" value="Intergrase catalytic core"/>
    <property type="match status" value="1"/>
</dbReference>
<dbReference type="InterPro" id="IPR053876">
    <property type="entry name" value="Phage_int_M"/>
</dbReference>
<keyword evidence="9" id="KW-1185">Reference proteome</keyword>
<evidence type="ECO:0000256" key="3">
    <source>
        <dbReference type="ARBA" id="ARBA00023125"/>
    </source>
</evidence>
<feature type="domain" description="Core-binding (CB)" evidence="7">
    <location>
        <begin position="102"/>
        <end position="183"/>
    </location>
</feature>